<dbReference type="OrthoDB" id="9805623at2"/>
<dbReference type="AlphaFoldDB" id="A0A1G5IW75"/>
<feature type="transmembrane region" description="Helical" evidence="1">
    <location>
        <begin position="154"/>
        <end position="177"/>
    </location>
</feature>
<dbReference type="Proteomes" id="UP000198636">
    <property type="component" value="Unassembled WGS sequence"/>
</dbReference>
<evidence type="ECO:0000256" key="1">
    <source>
        <dbReference type="SAM" id="Phobius"/>
    </source>
</evidence>
<organism evidence="3 4">
    <name type="scientific">Alkaliphilus peptidifermentans DSM 18978</name>
    <dbReference type="NCBI Taxonomy" id="1120976"/>
    <lineage>
        <taxon>Bacteria</taxon>
        <taxon>Bacillati</taxon>
        <taxon>Bacillota</taxon>
        <taxon>Clostridia</taxon>
        <taxon>Peptostreptococcales</taxon>
        <taxon>Natronincolaceae</taxon>
        <taxon>Alkaliphilus</taxon>
    </lineage>
</organism>
<dbReference type="PANTHER" id="PTHR35793">
    <property type="entry name" value="INNER MEMBRANE PROTEIN YJIG"/>
    <property type="match status" value="1"/>
</dbReference>
<accession>A0A1G5IW75</accession>
<feature type="domain" description="Nucleoside transporter/FeoB GTPase Gate" evidence="2">
    <location>
        <begin position="48"/>
        <end position="148"/>
    </location>
</feature>
<feature type="transmembrane region" description="Helical" evidence="1">
    <location>
        <begin position="12"/>
        <end position="27"/>
    </location>
</feature>
<keyword evidence="4" id="KW-1185">Reference proteome</keyword>
<dbReference type="RefSeq" id="WP_091543982.1">
    <property type="nucleotide sequence ID" value="NZ_FMUS01000016.1"/>
</dbReference>
<dbReference type="InterPro" id="IPR052549">
    <property type="entry name" value="SpmB"/>
</dbReference>
<name>A0A1G5IW75_9FIRM</name>
<feature type="transmembrane region" description="Helical" evidence="1">
    <location>
        <begin position="47"/>
        <end position="66"/>
    </location>
</feature>
<sequence>MFIDIMNTISKFAIPFILLSIPAYAFFKKVKVYEAFTDGAKEGFTTAVRIIPFLVAMLVSIGIFRASGAMDLLVKAVSPITNLIGMPGEVLPMAIMRPLSGGGASGIMSELVTNHGPDSLIGRMASIMQGSTETTFYVLAVYFGSVAIKKTRHALPAGLIADAVGLITAVLVANLMFR</sequence>
<protein>
    <submittedName>
        <fullName evidence="3">Spore maturation protein B</fullName>
    </submittedName>
</protein>
<dbReference type="InterPro" id="IPR011642">
    <property type="entry name" value="Gate_dom"/>
</dbReference>
<dbReference type="GO" id="GO:0005886">
    <property type="term" value="C:plasma membrane"/>
    <property type="evidence" value="ECO:0007669"/>
    <property type="project" value="TreeGrafter"/>
</dbReference>
<dbReference type="STRING" id="1120976.SAMN03080606_02542"/>
<evidence type="ECO:0000259" key="2">
    <source>
        <dbReference type="Pfam" id="PF07670"/>
    </source>
</evidence>
<keyword evidence="1" id="KW-0472">Membrane</keyword>
<dbReference type="EMBL" id="FMUS01000016">
    <property type="protein sequence ID" value="SCY79980.1"/>
    <property type="molecule type" value="Genomic_DNA"/>
</dbReference>
<feature type="transmembrane region" description="Helical" evidence="1">
    <location>
        <begin position="130"/>
        <end position="148"/>
    </location>
</feature>
<dbReference type="PANTHER" id="PTHR35793:SF2">
    <property type="entry name" value="INNER MEMBRANE PROTEIN YJIG"/>
    <property type="match status" value="1"/>
</dbReference>
<gene>
    <name evidence="3" type="ORF">SAMN03080606_02542</name>
</gene>
<evidence type="ECO:0000313" key="3">
    <source>
        <dbReference type="EMBL" id="SCY79980.1"/>
    </source>
</evidence>
<keyword evidence="1" id="KW-1133">Transmembrane helix</keyword>
<dbReference type="Pfam" id="PF07670">
    <property type="entry name" value="Gate"/>
    <property type="match status" value="1"/>
</dbReference>
<evidence type="ECO:0000313" key="4">
    <source>
        <dbReference type="Proteomes" id="UP000198636"/>
    </source>
</evidence>
<keyword evidence="1" id="KW-0812">Transmembrane</keyword>
<reference evidence="3 4" key="1">
    <citation type="submission" date="2016-10" db="EMBL/GenBank/DDBJ databases">
        <authorList>
            <person name="de Groot N.N."/>
        </authorList>
    </citation>
    <scope>NUCLEOTIDE SEQUENCE [LARGE SCALE GENOMIC DNA]</scope>
    <source>
        <strain evidence="3 4">DSM 18978</strain>
    </source>
</reference>
<proteinExistence type="predicted"/>